<dbReference type="AlphaFoldDB" id="A0A8K0E2H3"/>
<name>A0A8K0E2H3_9ROSA</name>
<accession>A0A8K0E2H3</accession>
<evidence type="ECO:0000313" key="2">
    <source>
        <dbReference type="Proteomes" id="UP000796880"/>
    </source>
</evidence>
<dbReference type="OrthoDB" id="669248at2759"/>
<dbReference type="EMBL" id="VOIH02000007">
    <property type="protein sequence ID" value="KAF3441920.1"/>
    <property type="molecule type" value="Genomic_DNA"/>
</dbReference>
<dbReference type="Proteomes" id="UP000796880">
    <property type="component" value="Unassembled WGS sequence"/>
</dbReference>
<reference evidence="1" key="1">
    <citation type="submission" date="2020-03" db="EMBL/GenBank/DDBJ databases">
        <title>A high-quality chromosome-level genome assembly of a woody plant with both climbing and erect habits, Rhamnella rubrinervis.</title>
        <authorList>
            <person name="Lu Z."/>
            <person name="Yang Y."/>
            <person name="Zhu X."/>
            <person name="Sun Y."/>
        </authorList>
    </citation>
    <scope>NUCLEOTIDE SEQUENCE</scope>
    <source>
        <strain evidence="1">BYM</strain>
        <tissue evidence="1">Leaf</tissue>
    </source>
</reference>
<dbReference type="PANTHER" id="PTHR33156:SF73">
    <property type="entry name" value="PROTEIN NUCLEAR FUSION DEFECTIVE 6, CHLOROPLASTIC_MITOCHONDRIAL-LIKE"/>
    <property type="match status" value="1"/>
</dbReference>
<comment type="caution">
    <text evidence="1">The sequence shown here is derived from an EMBL/GenBank/DDBJ whole genome shotgun (WGS) entry which is preliminary data.</text>
</comment>
<proteinExistence type="predicted"/>
<evidence type="ECO:0000313" key="1">
    <source>
        <dbReference type="EMBL" id="KAF3441920.1"/>
    </source>
</evidence>
<keyword evidence="2" id="KW-1185">Reference proteome</keyword>
<organism evidence="1 2">
    <name type="scientific">Rhamnella rubrinervis</name>
    <dbReference type="NCBI Taxonomy" id="2594499"/>
    <lineage>
        <taxon>Eukaryota</taxon>
        <taxon>Viridiplantae</taxon>
        <taxon>Streptophyta</taxon>
        <taxon>Embryophyta</taxon>
        <taxon>Tracheophyta</taxon>
        <taxon>Spermatophyta</taxon>
        <taxon>Magnoliopsida</taxon>
        <taxon>eudicotyledons</taxon>
        <taxon>Gunneridae</taxon>
        <taxon>Pentapetalae</taxon>
        <taxon>rosids</taxon>
        <taxon>fabids</taxon>
        <taxon>Rosales</taxon>
        <taxon>Rhamnaceae</taxon>
        <taxon>rhamnoid group</taxon>
        <taxon>Rhamneae</taxon>
        <taxon>Rhamnella</taxon>
    </lineage>
</organism>
<protein>
    <submittedName>
        <fullName evidence="1">Uncharacterized protein</fullName>
    </submittedName>
</protein>
<sequence length="98" mass="10403">MASIKVVSRLSSRLRSLTVRSSKISVAAELSSLKLSSCSQASNPARRIPRLSRLPLQLSSIESMMPLHSAVASARLISSLSIESGSWGLVPQDIVASV</sequence>
<gene>
    <name evidence="1" type="ORF">FNV43_RR15835</name>
</gene>
<dbReference type="InterPro" id="IPR043459">
    <property type="entry name" value="NFD6/NOXY2-like"/>
</dbReference>
<dbReference type="PANTHER" id="PTHR33156">
    <property type="entry name" value="OS02G0230000 PROTEIN"/>
    <property type="match status" value="1"/>
</dbReference>